<dbReference type="AlphaFoldDB" id="A0A1Z1MPX3"/>
<dbReference type="EMBL" id="MF101449">
    <property type="protein sequence ID" value="ARW67902.1"/>
    <property type="molecule type" value="Genomic_DNA"/>
</dbReference>
<dbReference type="RefSeq" id="YP_009398716.1">
    <property type="nucleotide sequence ID" value="NC_035293.1"/>
</dbReference>
<geneLocation type="chloroplast" evidence="1"/>
<sequence>MQKRLINIKLIPINIKNKILPYIYQQLHIVGYKTLINKYKVPIIQLKNEARIWILQHETR</sequence>
<reference evidence="1" key="1">
    <citation type="journal article" date="2017" name="J. Phycol.">
        <title>Analysis of chloroplast genomes and a supermatrix inform reclassification of the Rhodomelaceae (Rhodophyta).</title>
        <authorList>
            <person name="Diaz-Tapia P."/>
            <person name="Maggs C.A."/>
            <person name="West J.A."/>
            <person name="Verbruggen H."/>
        </authorList>
    </citation>
    <scope>NUCLEOTIDE SEQUENCE</scope>
    <source>
        <strain evidence="1">PD1540</strain>
    </source>
</reference>
<keyword evidence="1" id="KW-0150">Chloroplast</keyword>
<organism evidence="1">
    <name type="scientific">Kuetzingia canaliculata</name>
    <name type="common">Red alga</name>
    <name type="synonym">Rytiphlaea canaliculata</name>
    <dbReference type="NCBI Taxonomy" id="228262"/>
    <lineage>
        <taxon>Eukaryota</taxon>
        <taxon>Rhodophyta</taxon>
        <taxon>Florideophyceae</taxon>
        <taxon>Rhodymeniophycidae</taxon>
        <taxon>Ceramiales</taxon>
        <taxon>Rhodomelaceae</taxon>
        <taxon>Amansieae</taxon>
        <taxon>Kuetzingia</taxon>
    </lineage>
</organism>
<dbReference type="GeneID" id="33361290"/>
<gene>
    <name evidence="1" type="primary">petP</name>
</gene>
<name>A0A1Z1MPX3_KUECA</name>
<accession>A0A1Z1MPX3</accession>
<protein>
    <submittedName>
        <fullName evidence="1">Cytochrome b6-f complex subunit PetP</fullName>
    </submittedName>
</protein>
<keyword evidence="1" id="KW-0934">Plastid</keyword>
<proteinExistence type="predicted"/>
<evidence type="ECO:0000313" key="1">
    <source>
        <dbReference type="EMBL" id="ARW67902.1"/>
    </source>
</evidence>